<evidence type="ECO:0000256" key="2">
    <source>
        <dbReference type="SAM" id="MobiDB-lite"/>
    </source>
</evidence>
<dbReference type="KEGG" id="mpsc:MPSYJ_13290"/>
<dbReference type="GO" id="GO:0050660">
    <property type="term" value="F:flavin adenine dinucleotide binding"/>
    <property type="evidence" value="ECO:0007669"/>
    <property type="project" value="TreeGrafter"/>
</dbReference>
<keyword evidence="1" id="KW-0560">Oxidoreductase</keyword>
<dbReference type="SUPFAM" id="SSF51905">
    <property type="entry name" value="FAD/NAD(P)-binding domain"/>
    <property type="match status" value="2"/>
</dbReference>
<dbReference type="Pfam" id="PF13738">
    <property type="entry name" value="Pyr_redox_3"/>
    <property type="match status" value="1"/>
</dbReference>
<evidence type="ECO:0000256" key="1">
    <source>
        <dbReference type="ARBA" id="ARBA00023002"/>
    </source>
</evidence>
<dbReference type="PANTHER" id="PTHR43539:SF78">
    <property type="entry name" value="FLAVIN-CONTAINING MONOOXYGENASE"/>
    <property type="match status" value="1"/>
</dbReference>
<accession>A0A7I7M6Q0</accession>
<dbReference type="PRINTS" id="PR00469">
    <property type="entry name" value="PNDRDTASEII"/>
</dbReference>
<dbReference type="GO" id="GO:0004497">
    <property type="term" value="F:monooxygenase activity"/>
    <property type="evidence" value="ECO:0007669"/>
    <property type="project" value="UniProtKB-KW"/>
</dbReference>
<proteinExistence type="predicted"/>
<sequence>MNIDVVDVVVIGGGQAGLAAGYYLRRAGHRFVILDDQPVAGGAWPHTWASLTLFSPAQYSSLPGWPMPNWPNGFPPARHVVDYLSAYEQRYELPVRRPVHVREVIRAGDHLQVSTSAGQWRARAVISATGTWHQPFWPIYPGARTFRGQQLHTVHYRDAAPFAGKHVVVVGGGNSAAQLLAEISETTTTTWVTHTPPRFLPDDVDGRALFDIATRRAADLAAGRPDTGGIASLGDIVMVPPVLAAQERGVLHALAMFEGLATDGVYWTDREQHADVIVWATGFRPALAHLRPMHLREPDGTIAVDGTRAVKEPALHLLGYGDWTGPGSATLIGVGRTARAAVDELFPHNRALEQTSNADQVAGPRTRPNG</sequence>
<evidence type="ECO:0000313" key="3">
    <source>
        <dbReference type="EMBL" id="BBX67868.1"/>
    </source>
</evidence>
<dbReference type="PANTHER" id="PTHR43539">
    <property type="entry name" value="FLAVIN-BINDING MONOOXYGENASE-LIKE PROTEIN (AFU_ORTHOLOGUE AFUA_4G09220)"/>
    <property type="match status" value="1"/>
</dbReference>
<dbReference type="EMBL" id="AP022574">
    <property type="protein sequence ID" value="BBX67868.1"/>
    <property type="molecule type" value="Genomic_DNA"/>
</dbReference>
<name>A0A7I7M6Q0_9MYCO</name>
<dbReference type="PRINTS" id="PR00368">
    <property type="entry name" value="FADPNR"/>
</dbReference>
<dbReference type="Gene3D" id="3.50.50.60">
    <property type="entry name" value="FAD/NAD(P)-binding domain"/>
    <property type="match status" value="1"/>
</dbReference>
<feature type="region of interest" description="Disordered" evidence="2">
    <location>
        <begin position="351"/>
        <end position="370"/>
    </location>
</feature>
<gene>
    <name evidence="3" type="ORF">MPSYJ_13290</name>
</gene>
<dbReference type="RefSeq" id="WP_163720994.1">
    <property type="nucleotide sequence ID" value="NZ_AP022574.1"/>
</dbReference>
<keyword evidence="4" id="KW-1185">Reference proteome</keyword>
<dbReference type="AlphaFoldDB" id="A0A7I7M6Q0"/>
<evidence type="ECO:0000313" key="4">
    <source>
        <dbReference type="Proteomes" id="UP000466514"/>
    </source>
</evidence>
<keyword evidence="3" id="KW-0503">Monooxygenase</keyword>
<dbReference type="InterPro" id="IPR036188">
    <property type="entry name" value="FAD/NAD-bd_sf"/>
</dbReference>
<protein>
    <submittedName>
        <fullName evidence="3">Monooxygenase</fullName>
    </submittedName>
</protein>
<dbReference type="NCBIfam" id="NF040505">
    <property type="entry name" value="ArsO_flavin_mono"/>
    <property type="match status" value="1"/>
</dbReference>
<dbReference type="Proteomes" id="UP000466514">
    <property type="component" value="Chromosome"/>
</dbReference>
<organism evidence="3 4">
    <name type="scientific">Mycolicibacterium psychrotolerans</name>
    <dbReference type="NCBI Taxonomy" id="216929"/>
    <lineage>
        <taxon>Bacteria</taxon>
        <taxon>Bacillati</taxon>
        <taxon>Actinomycetota</taxon>
        <taxon>Actinomycetes</taxon>
        <taxon>Mycobacteriales</taxon>
        <taxon>Mycobacteriaceae</taxon>
        <taxon>Mycolicibacterium</taxon>
    </lineage>
</organism>
<dbReference type="InterPro" id="IPR050982">
    <property type="entry name" value="Auxin_biosynth/cation_transpt"/>
</dbReference>
<reference evidence="3 4" key="1">
    <citation type="journal article" date="2019" name="Emerg. Microbes Infect.">
        <title>Comprehensive subspecies identification of 175 nontuberculous mycobacteria species based on 7547 genomic profiles.</title>
        <authorList>
            <person name="Matsumoto Y."/>
            <person name="Kinjo T."/>
            <person name="Motooka D."/>
            <person name="Nabeya D."/>
            <person name="Jung N."/>
            <person name="Uechi K."/>
            <person name="Horii T."/>
            <person name="Iida T."/>
            <person name="Fujita J."/>
            <person name="Nakamura S."/>
        </authorList>
    </citation>
    <scope>NUCLEOTIDE SEQUENCE [LARGE SCALE GENOMIC DNA]</scope>
    <source>
        <strain evidence="3 4">JCM 13323</strain>
    </source>
</reference>